<evidence type="ECO:0000313" key="1">
    <source>
        <dbReference type="EMBL" id="SVC15996.1"/>
    </source>
</evidence>
<organism evidence="1">
    <name type="scientific">marine metagenome</name>
    <dbReference type="NCBI Taxonomy" id="408172"/>
    <lineage>
        <taxon>unclassified sequences</taxon>
        <taxon>metagenomes</taxon>
        <taxon>ecological metagenomes</taxon>
    </lineage>
</organism>
<name>A0A382JW88_9ZZZZ</name>
<dbReference type="AlphaFoldDB" id="A0A382JW88"/>
<reference evidence="1" key="1">
    <citation type="submission" date="2018-05" db="EMBL/GenBank/DDBJ databases">
        <authorList>
            <person name="Lanie J.A."/>
            <person name="Ng W.-L."/>
            <person name="Kazmierczak K.M."/>
            <person name="Andrzejewski T.M."/>
            <person name="Davidsen T.M."/>
            <person name="Wayne K.J."/>
            <person name="Tettelin H."/>
            <person name="Glass J.I."/>
            <person name="Rusch D."/>
            <person name="Podicherti R."/>
            <person name="Tsui H.-C.T."/>
            <person name="Winkler M.E."/>
        </authorList>
    </citation>
    <scope>NUCLEOTIDE SEQUENCE</scope>
</reference>
<sequence length="32" mass="3594">MGYIINQLVQMVNPRTIPVKTAADFCQKISVD</sequence>
<protein>
    <submittedName>
        <fullName evidence="1">Uncharacterized protein</fullName>
    </submittedName>
</protein>
<gene>
    <name evidence="1" type="ORF">METZ01_LOCUS268850</name>
</gene>
<accession>A0A382JW88</accession>
<proteinExistence type="predicted"/>
<dbReference type="EMBL" id="UINC01076642">
    <property type="protein sequence ID" value="SVC15996.1"/>
    <property type="molecule type" value="Genomic_DNA"/>
</dbReference>